<dbReference type="OrthoDB" id="6305173at2"/>
<evidence type="ECO:0000313" key="4">
    <source>
        <dbReference type="Proteomes" id="UP000244817"/>
    </source>
</evidence>
<proteinExistence type="predicted"/>
<comment type="caution">
    <text evidence="3">The sequence shown here is derived from an EMBL/GenBank/DDBJ whole genome shotgun (WGS) entry which is preliminary data.</text>
</comment>
<dbReference type="InterPro" id="IPR028992">
    <property type="entry name" value="Hedgehog/Intein_dom"/>
</dbReference>
<dbReference type="Proteomes" id="UP000244817">
    <property type="component" value="Unassembled WGS sequence"/>
</dbReference>
<feature type="region of interest" description="Disordered" evidence="1">
    <location>
        <begin position="1"/>
        <end position="35"/>
    </location>
</feature>
<feature type="domain" description="Hedgehog/Intein (Hint)" evidence="2">
    <location>
        <begin position="73"/>
        <end position="219"/>
    </location>
</feature>
<dbReference type="AlphaFoldDB" id="A0A2T7FUS1"/>
<gene>
    <name evidence="3" type="ORF">DC363_13500</name>
</gene>
<evidence type="ECO:0000313" key="3">
    <source>
        <dbReference type="EMBL" id="PVA05905.1"/>
    </source>
</evidence>
<dbReference type="EMBL" id="QCYG01000008">
    <property type="protein sequence ID" value="PVA05905.1"/>
    <property type="molecule type" value="Genomic_DNA"/>
</dbReference>
<sequence length="266" mass="29070">MKKSPFASAAAAAPDTTAPVASSARYAQTDGRPQQTQRLMRRYEVVHLLPNGDIDDFTRVAPAHAAFEDSFAALARGALIKTRRGIVAIEDILPGDEVNTVTNGFQPVQWRGSMTLVPNVQGQNPRMGRLIRLASDALGIGRPMPDLLLGPSARLYHRSPTLERVTGHPAAFVPAVDFVDGVNVVEVTPQTSVQVFQLGFTNHERFVVNGVEVDSHNPGARHELNLRGEMLALYLSLFPHVTRIEDFGMLMHPRLSLHDLDFGVVA</sequence>
<keyword evidence="4" id="KW-1185">Reference proteome</keyword>
<accession>A0A2T7FUS1</accession>
<feature type="compositionally biased region" description="Low complexity" evidence="1">
    <location>
        <begin position="1"/>
        <end position="24"/>
    </location>
</feature>
<evidence type="ECO:0000256" key="1">
    <source>
        <dbReference type="SAM" id="MobiDB-lite"/>
    </source>
</evidence>
<name>A0A2T7FUS1_9RHOB</name>
<organism evidence="3 4">
    <name type="scientific">Thalassorhabdomicrobium marinisediminis</name>
    <dbReference type="NCBI Taxonomy" id="2170577"/>
    <lineage>
        <taxon>Bacteria</taxon>
        <taxon>Pseudomonadati</taxon>
        <taxon>Pseudomonadota</taxon>
        <taxon>Alphaproteobacteria</taxon>
        <taxon>Rhodobacterales</taxon>
        <taxon>Paracoccaceae</taxon>
        <taxon>Thalassorhabdomicrobium</taxon>
    </lineage>
</organism>
<dbReference type="Pfam" id="PF13403">
    <property type="entry name" value="Hint_2"/>
    <property type="match status" value="1"/>
</dbReference>
<protein>
    <recommendedName>
        <fullName evidence="2">Hedgehog/Intein (Hint) domain-containing protein</fullName>
    </recommendedName>
</protein>
<reference evidence="3 4" key="1">
    <citation type="submission" date="2018-04" db="EMBL/GenBank/DDBJ databases">
        <title>Pelagivirga bohaiensis gen. nov., sp. nov., a bacterium isolated from the Bohai Sea.</title>
        <authorList>
            <person name="Ji X."/>
        </authorList>
    </citation>
    <scope>NUCLEOTIDE SEQUENCE [LARGE SCALE GENOMIC DNA]</scope>
    <source>
        <strain evidence="3 4">BH-SD16</strain>
    </source>
</reference>
<evidence type="ECO:0000259" key="2">
    <source>
        <dbReference type="Pfam" id="PF13403"/>
    </source>
</evidence>